<comment type="caution">
    <text evidence="3">The sequence shown here is derived from an EMBL/GenBank/DDBJ whole genome shotgun (WGS) entry which is preliminary data.</text>
</comment>
<dbReference type="EMBL" id="JBIRGH010000019">
    <property type="protein sequence ID" value="MFH8587948.1"/>
    <property type="molecule type" value="Genomic_DNA"/>
</dbReference>
<gene>
    <name evidence="3" type="ORF">ACH4GP_26695</name>
</gene>
<evidence type="ECO:0000256" key="1">
    <source>
        <dbReference type="SAM" id="MobiDB-lite"/>
    </source>
</evidence>
<evidence type="ECO:0000313" key="4">
    <source>
        <dbReference type="Proteomes" id="UP001610990"/>
    </source>
</evidence>
<accession>A0ABW7RIN7</accession>
<keyword evidence="2" id="KW-1133">Transmembrane helix</keyword>
<feature type="transmembrane region" description="Helical" evidence="2">
    <location>
        <begin position="73"/>
        <end position="91"/>
    </location>
</feature>
<feature type="region of interest" description="Disordered" evidence="1">
    <location>
        <begin position="1"/>
        <end position="36"/>
    </location>
</feature>
<proteinExistence type="predicted"/>
<keyword evidence="4" id="KW-1185">Reference proteome</keyword>
<feature type="transmembrane region" description="Helical" evidence="2">
    <location>
        <begin position="127"/>
        <end position="146"/>
    </location>
</feature>
<feature type="transmembrane region" description="Helical" evidence="2">
    <location>
        <begin position="98"/>
        <end position="121"/>
    </location>
</feature>
<evidence type="ECO:0008006" key="5">
    <source>
        <dbReference type="Google" id="ProtNLM"/>
    </source>
</evidence>
<evidence type="ECO:0000313" key="3">
    <source>
        <dbReference type="EMBL" id="MFH8587948.1"/>
    </source>
</evidence>
<sequence>MQTTAINDSGSRDGPPPGDRHSDVGRSDRHPPGSHRWTGAVPLCAGAAVGVGAVGAVLALADLASPLRAPFTLFFLLLAPATAIGAALGRLDPLGRAVVAGAGALAADLLVAEAMLALHLWSVRGGVVAVAVLSAAALLLTALHRWPGRARRSRTP</sequence>
<keyword evidence="2" id="KW-0812">Transmembrane</keyword>
<feature type="transmembrane region" description="Helical" evidence="2">
    <location>
        <begin position="39"/>
        <end position="61"/>
    </location>
</feature>
<keyword evidence="2" id="KW-0472">Membrane</keyword>
<feature type="compositionally biased region" description="Basic and acidic residues" evidence="1">
    <location>
        <begin position="18"/>
        <end position="31"/>
    </location>
</feature>
<dbReference type="Proteomes" id="UP001610990">
    <property type="component" value="Unassembled WGS sequence"/>
</dbReference>
<organism evidence="3 4">
    <name type="scientific">Streptomyces celluloflavus</name>
    <dbReference type="NCBI Taxonomy" id="58344"/>
    <lineage>
        <taxon>Bacteria</taxon>
        <taxon>Bacillati</taxon>
        <taxon>Actinomycetota</taxon>
        <taxon>Actinomycetes</taxon>
        <taxon>Kitasatosporales</taxon>
        <taxon>Streptomycetaceae</taxon>
        <taxon>Streptomyces</taxon>
    </lineage>
</organism>
<evidence type="ECO:0000256" key="2">
    <source>
        <dbReference type="SAM" id="Phobius"/>
    </source>
</evidence>
<dbReference type="RefSeq" id="WP_397674879.1">
    <property type="nucleotide sequence ID" value="NZ_JBIRGH010000019.1"/>
</dbReference>
<reference evidence="3 4" key="1">
    <citation type="submission" date="2024-10" db="EMBL/GenBank/DDBJ databases">
        <title>The Natural Products Discovery Center: Release of the First 8490 Sequenced Strains for Exploring Actinobacteria Biosynthetic Diversity.</title>
        <authorList>
            <person name="Kalkreuter E."/>
            <person name="Kautsar S.A."/>
            <person name="Yang D."/>
            <person name="Bader C.D."/>
            <person name="Teijaro C.N."/>
            <person name="Fluegel L."/>
            <person name="Davis C.M."/>
            <person name="Simpson J.R."/>
            <person name="Lauterbach L."/>
            <person name="Steele A.D."/>
            <person name="Gui C."/>
            <person name="Meng S."/>
            <person name="Li G."/>
            <person name="Viehrig K."/>
            <person name="Ye F."/>
            <person name="Su P."/>
            <person name="Kiefer A.F."/>
            <person name="Nichols A."/>
            <person name="Cepeda A.J."/>
            <person name="Yan W."/>
            <person name="Fan B."/>
            <person name="Jiang Y."/>
            <person name="Adhikari A."/>
            <person name="Zheng C.-J."/>
            <person name="Schuster L."/>
            <person name="Cowan T.M."/>
            <person name="Smanski M.J."/>
            <person name="Chevrette M.G."/>
            <person name="De Carvalho L.P.S."/>
            <person name="Shen B."/>
        </authorList>
    </citation>
    <scope>NUCLEOTIDE SEQUENCE [LARGE SCALE GENOMIC DNA]</scope>
    <source>
        <strain evidence="3 4">NPDC018013</strain>
    </source>
</reference>
<protein>
    <recommendedName>
        <fullName evidence="5">Integral membrane protein</fullName>
    </recommendedName>
</protein>
<name>A0ABW7RIN7_9ACTN</name>